<dbReference type="Proteomes" id="UP000256864">
    <property type="component" value="Unassembled WGS sequence"/>
</dbReference>
<comment type="caution">
    <text evidence="2">The sequence shown here is derived from an EMBL/GenBank/DDBJ whole genome shotgun (WGS) entry which is preliminary data.</text>
</comment>
<name>A0A371NC01_9EURY</name>
<keyword evidence="1" id="KW-0472">Membrane</keyword>
<dbReference type="AlphaFoldDB" id="A0A371NC01"/>
<feature type="transmembrane region" description="Helical" evidence="1">
    <location>
        <begin position="12"/>
        <end position="30"/>
    </location>
</feature>
<proteinExistence type="predicted"/>
<keyword evidence="1" id="KW-1133">Transmembrane helix</keyword>
<keyword evidence="1" id="KW-0812">Transmembrane</keyword>
<evidence type="ECO:0000256" key="1">
    <source>
        <dbReference type="SAM" id="Phobius"/>
    </source>
</evidence>
<evidence type="ECO:0000313" key="3">
    <source>
        <dbReference type="Proteomes" id="UP000256864"/>
    </source>
</evidence>
<protein>
    <submittedName>
        <fullName evidence="2">Uncharacterized protein</fullName>
    </submittedName>
</protein>
<gene>
    <name evidence="2" type="ORF">C7452_0021</name>
</gene>
<organism evidence="2 3">
    <name type="scientific">Methanothermobacter defluvii</name>
    <dbReference type="NCBI Taxonomy" id="49339"/>
    <lineage>
        <taxon>Archaea</taxon>
        <taxon>Methanobacteriati</taxon>
        <taxon>Methanobacteriota</taxon>
        <taxon>Methanomada group</taxon>
        <taxon>Methanobacteria</taxon>
        <taxon>Methanobacteriales</taxon>
        <taxon>Methanobacteriaceae</taxon>
        <taxon>Methanothermobacter</taxon>
    </lineage>
</organism>
<accession>A0A371NC01</accession>
<sequence>MKQTWSSLSVLYILPQMGHITVLIPLPLLFTAGSLHWQRIPTIFFVIISNMLVPTDISVHQLMGGFIGYDCGRQTDRLRTLYSLPHHQIEAW</sequence>
<dbReference type="EMBL" id="QREL01000001">
    <property type="protein sequence ID" value="REE28035.1"/>
    <property type="molecule type" value="Genomic_DNA"/>
</dbReference>
<keyword evidence="3" id="KW-1185">Reference proteome</keyword>
<reference evidence="2 3" key="1">
    <citation type="submission" date="2018-07" db="EMBL/GenBank/DDBJ databases">
        <title>Genomic Encyclopedia of Type Strains, Phase IV (KMG-IV): sequencing the most valuable type-strain genomes for metagenomic binning, comparative biology and taxonomic classification.</title>
        <authorList>
            <person name="Goeker M."/>
        </authorList>
    </citation>
    <scope>NUCLEOTIDE SEQUENCE [LARGE SCALE GENOMIC DNA]</scope>
    <source>
        <strain evidence="2 3">DSM 7466</strain>
    </source>
</reference>
<evidence type="ECO:0000313" key="2">
    <source>
        <dbReference type="EMBL" id="REE28035.1"/>
    </source>
</evidence>